<dbReference type="EMBL" id="FXTX01000018">
    <property type="protein sequence ID" value="SMP18977.1"/>
    <property type="molecule type" value="Genomic_DNA"/>
</dbReference>
<dbReference type="AlphaFoldDB" id="A0AA46AF81"/>
<keyword evidence="3" id="KW-1185">Reference proteome</keyword>
<reference evidence="2" key="1">
    <citation type="submission" date="2017-05" db="EMBL/GenBank/DDBJ databases">
        <authorList>
            <person name="Varghese N."/>
            <person name="Submissions S."/>
        </authorList>
    </citation>
    <scope>NUCLEOTIDE SEQUENCE</scope>
    <source>
        <strain evidence="2">DSM 18763</strain>
    </source>
</reference>
<dbReference type="GO" id="GO:0006355">
    <property type="term" value="P:regulation of DNA-templated transcription"/>
    <property type="evidence" value="ECO:0007669"/>
    <property type="project" value="InterPro"/>
</dbReference>
<dbReference type="RefSeq" id="WP_265134826.1">
    <property type="nucleotide sequence ID" value="NZ_FXTX01000018.1"/>
</dbReference>
<comment type="caution">
    <text evidence="2">The sequence shown here is derived from an EMBL/GenBank/DDBJ whole genome shotgun (WGS) entry which is preliminary data.</text>
</comment>
<evidence type="ECO:0000313" key="3">
    <source>
        <dbReference type="Proteomes" id="UP001157947"/>
    </source>
</evidence>
<evidence type="ECO:0000313" key="2">
    <source>
        <dbReference type="EMBL" id="SMP18977.1"/>
    </source>
</evidence>
<organism evidence="2 3">
    <name type="scientific">Venenivibrio stagnispumantis</name>
    <dbReference type="NCBI Taxonomy" id="407998"/>
    <lineage>
        <taxon>Bacteria</taxon>
        <taxon>Pseudomonadati</taxon>
        <taxon>Aquificota</taxon>
        <taxon>Aquificia</taxon>
        <taxon>Aquificales</taxon>
        <taxon>Hydrogenothermaceae</taxon>
        <taxon>Venenivibrio</taxon>
    </lineage>
</organism>
<dbReference type="Proteomes" id="UP001157947">
    <property type="component" value="Unassembled WGS sequence"/>
</dbReference>
<dbReference type="Pfam" id="PF01402">
    <property type="entry name" value="RHH_1"/>
    <property type="match status" value="1"/>
</dbReference>
<gene>
    <name evidence="2" type="ORF">SAMN06264868_11839</name>
</gene>
<accession>A0AA46AF81</accession>
<sequence length="92" mass="11139">MKRTQIYLDEEIYKYLKEESLKTGKTISELIREKLRKEIDQNKETLLKAIKEVAGIWSYQTDDVENFLRNLRKGERALNKKHYPMMDKEELM</sequence>
<evidence type="ECO:0000259" key="1">
    <source>
        <dbReference type="Pfam" id="PF01402"/>
    </source>
</evidence>
<dbReference type="InterPro" id="IPR002145">
    <property type="entry name" value="CopG"/>
</dbReference>
<name>A0AA46AF81_9AQUI</name>
<feature type="domain" description="Ribbon-helix-helix protein CopG" evidence="1">
    <location>
        <begin position="2"/>
        <end position="41"/>
    </location>
</feature>
<proteinExistence type="predicted"/>
<protein>
    <submittedName>
        <fullName evidence="2">Ribbon-helix-helix protein, copG family</fullName>
    </submittedName>
</protein>
<dbReference type="CDD" id="cd21631">
    <property type="entry name" value="RHH_CopG_NikR-like"/>
    <property type="match status" value="1"/>
</dbReference>